<evidence type="ECO:0000313" key="3">
    <source>
        <dbReference type="Proteomes" id="UP000190285"/>
    </source>
</evidence>
<dbReference type="Proteomes" id="UP000190285">
    <property type="component" value="Unassembled WGS sequence"/>
</dbReference>
<keyword evidence="3" id="KW-1185">Reference proteome</keyword>
<dbReference type="InterPro" id="IPR012854">
    <property type="entry name" value="Cu_amine_oxidase-like_N"/>
</dbReference>
<dbReference type="RefSeq" id="WP_079491586.1">
    <property type="nucleotide sequence ID" value="NZ_FUZT01000005.1"/>
</dbReference>
<dbReference type="OrthoDB" id="2379109at2"/>
<evidence type="ECO:0000259" key="1">
    <source>
        <dbReference type="Pfam" id="PF07833"/>
    </source>
</evidence>
<accession>A0A1T5KY33</accession>
<feature type="domain" description="Copper amine oxidase-like N-terminal" evidence="1">
    <location>
        <begin position="50"/>
        <end position="158"/>
    </location>
</feature>
<dbReference type="SUPFAM" id="SSF55383">
    <property type="entry name" value="Copper amine oxidase, domain N"/>
    <property type="match status" value="1"/>
</dbReference>
<organism evidence="2 3">
    <name type="scientific">Maledivibacter halophilus</name>
    <dbReference type="NCBI Taxonomy" id="36842"/>
    <lineage>
        <taxon>Bacteria</taxon>
        <taxon>Bacillati</taxon>
        <taxon>Bacillota</taxon>
        <taxon>Clostridia</taxon>
        <taxon>Peptostreptococcales</taxon>
        <taxon>Caminicellaceae</taxon>
        <taxon>Maledivibacter</taxon>
    </lineage>
</organism>
<reference evidence="2 3" key="1">
    <citation type="submission" date="2017-02" db="EMBL/GenBank/DDBJ databases">
        <authorList>
            <person name="Peterson S.W."/>
        </authorList>
    </citation>
    <scope>NUCLEOTIDE SEQUENCE [LARGE SCALE GENOMIC DNA]</scope>
    <source>
        <strain evidence="2 3">M1</strain>
    </source>
</reference>
<dbReference type="EMBL" id="FUZT01000005">
    <property type="protein sequence ID" value="SKC68696.1"/>
    <property type="molecule type" value="Genomic_DNA"/>
</dbReference>
<dbReference type="InterPro" id="IPR036582">
    <property type="entry name" value="Mao_N_sf"/>
</dbReference>
<protein>
    <submittedName>
        <fullName evidence="2">Copper amine oxidase N-terminal domain-containing protein</fullName>
    </submittedName>
</protein>
<proteinExistence type="predicted"/>
<dbReference type="STRING" id="36842.SAMN02194393_02174"/>
<dbReference type="AlphaFoldDB" id="A0A1T5KY33"/>
<name>A0A1T5KY33_9FIRM</name>
<dbReference type="Pfam" id="PF07833">
    <property type="entry name" value="Cu_amine_oxidN1"/>
    <property type="match status" value="1"/>
</dbReference>
<evidence type="ECO:0000313" key="2">
    <source>
        <dbReference type="EMBL" id="SKC68696.1"/>
    </source>
</evidence>
<sequence length="312" mass="35903">MKKAFILILTLTLILALNINVFAEGNYKFDEEGKLIKVDENFDNTVDVEVDGVKIKFKDAKPFINKQNRTVVPVRFIAEALGAKVDWDGETRTVIIDQNEKHIELKVGAMEATVNSETIKFDTKAEIYFDRTFVPLRFVSEALGAVVGWNGDTRTVTIDTKSKEKEEQVEVSKDVEEMIAKLEDEELKEIVKTVPNIQLGRDNNRLEYDQGNDFKWNTADIRILSSTVEDEKLTLITVYSRFYDKDYAVLKDMLKVYYPTKFETVYDYVRNVIDNEKPTTKKSKQFFYDGRTFSSKKLEGVVSIYIGGKDNE</sequence>
<dbReference type="Gene3D" id="3.30.457.10">
    <property type="entry name" value="Copper amine oxidase-like, N-terminal domain"/>
    <property type="match status" value="1"/>
</dbReference>
<gene>
    <name evidence="2" type="ORF">SAMN02194393_02174</name>
</gene>